<dbReference type="Proteomes" id="UP000316727">
    <property type="component" value="Unassembled WGS sequence"/>
</dbReference>
<name>A0A501W7K6_9BACT</name>
<dbReference type="EMBL" id="VFRQ01000007">
    <property type="protein sequence ID" value="TPE43231.1"/>
    <property type="molecule type" value="Genomic_DNA"/>
</dbReference>
<gene>
    <name evidence="2" type="ORF">FJM65_14045</name>
</gene>
<comment type="caution">
    <text evidence="2">The sequence shown here is derived from an EMBL/GenBank/DDBJ whole genome shotgun (WGS) entry which is preliminary data.</text>
</comment>
<sequence>MLLRNYILYLALLLTAGMLVSCDDDDDEPAEPSKTETLTASPWQGDKVLLNGIDVAAIPGVGDNADVFETLRLTFHEDNTYLAEFQANGQEQTMEGDWSFNADETAINVDMFGEMQLERLTENNLDVSMTLSNQNMILIGQIIGITPQQIEAYTNGDPVETEMRFTR</sequence>
<evidence type="ECO:0000313" key="2">
    <source>
        <dbReference type="EMBL" id="TPE43231.1"/>
    </source>
</evidence>
<evidence type="ECO:0000256" key="1">
    <source>
        <dbReference type="SAM" id="SignalP"/>
    </source>
</evidence>
<protein>
    <recommendedName>
        <fullName evidence="4">Lipocalin-like domain-containing protein</fullName>
    </recommendedName>
</protein>
<dbReference type="RefSeq" id="WP_140622177.1">
    <property type="nucleotide sequence ID" value="NZ_VFRQ01000007.1"/>
</dbReference>
<organism evidence="2 3">
    <name type="scientific">Pontibacter mangrovi</name>
    <dbReference type="NCBI Taxonomy" id="2589816"/>
    <lineage>
        <taxon>Bacteria</taxon>
        <taxon>Pseudomonadati</taxon>
        <taxon>Bacteroidota</taxon>
        <taxon>Cytophagia</taxon>
        <taxon>Cytophagales</taxon>
        <taxon>Hymenobacteraceae</taxon>
        <taxon>Pontibacter</taxon>
    </lineage>
</organism>
<feature type="signal peptide" evidence="1">
    <location>
        <begin position="1"/>
        <end position="21"/>
    </location>
</feature>
<proteinExistence type="predicted"/>
<evidence type="ECO:0000313" key="3">
    <source>
        <dbReference type="Proteomes" id="UP000316727"/>
    </source>
</evidence>
<feature type="chain" id="PRO_5021235245" description="Lipocalin-like domain-containing protein" evidence="1">
    <location>
        <begin position="22"/>
        <end position="167"/>
    </location>
</feature>
<dbReference type="AlphaFoldDB" id="A0A501W7K6"/>
<evidence type="ECO:0008006" key="4">
    <source>
        <dbReference type="Google" id="ProtNLM"/>
    </source>
</evidence>
<accession>A0A501W7K6</accession>
<dbReference type="PROSITE" id="PS51257">
    <property type="entry name" value="PROKAR_LIPOPROTEIN"/>
    <property type="match status" value="1"/>
</dbReference>
<keyword evidence="1" id="KW-0732">Signal</keyword>
<reference evidence="2 3" key="1">
    <citation type="submission" date="2019-06" db="EMBL/GenBank/DDBJ databases">
        <title>A novel bacterium of genus Pontibacter, isolated from marine sediment.</title>
        <authorList>
            <person name="Huang H."/>
            <person name="Mo K."/>
            <person name="Hu Y."/>
        </authorList>
    </citation>
    <scope>NUCLEOTIDE SEQUENCE [LARGE SCALE GENOMIC DNA]</scope>
    <source>
        <strain evidence="2 3">HB172049</strain>
    </source>
</reference>
<keyword evidence="3" id="KW-1185">Reference proteome</keyword>
<dbReference type="OrthoDB" id="852555at2"/>